<sequence length="415" mass="46009">LMKAIAVGKVDPCTKEPFQEVGTGLEQKALQNFSQKSFSQQKSSKKSPDLLVQRNTMTNYFFSSCKESKKQFRAPRSSSSHSGEEATRQGAVISSSEADEFFKSLETDWSPPDPLKIFGSPLPDDDEDGFGNGFAVSHQADDKLRRLEQESKRGEKLLASQDDGPSNLKAVSEIGGRNDRVHHLMFRKTGDCVEHTPQGISGLSAGNGKLSSVKEGKTYHVAPQLKVSGYFTNKRTVQIHLVRSDAEEPAADESGESQEDAELCNGIVSKKSRISSRDYINQREEKTAALDRRSEDEFQEICIASKPLNPFSQDEQRQSSPFSRFVHEGVRSKVKEFATNVGHVGHYARIAESSMESFVRSIATHRFPTKGTRVSGLRAPSTMCRSQNLKRKTCKDNGNLESTLNEFAFNSLGKL</sequence>
<name>A0ABD1Y653_9MARC</name>
<comment type="caution">
    <text evidence="2">The sequence shown here is derived from an EMBL/GenBank/DDBJ whole genome shotgun (WGS) entry which is preliminary data.</text>
</comment>
<protein>
    <submittedName>
        <fullName evidence="2">Uncharacterized protein</fullName>
    </submittedName>
</protein>
<evidence type="ECO:0000256" key="1">
    <source>
        <dbReference type="SAM" id="MobiDB-lite"/>
    </source>
</evidence>
<keyword evidence="3" id="KW-1185">Reference proteome</keyword>
<feature type="region of interest" description="Disordered" evidence="1">
    <location>
        <begin position="66"/>
        <end position="93"/>
    </location>
</feature>
<reference evidence="2 3" key="1">
    <citation type="submission" date="2024-09" db="EMBL/GenBank/DDBJ databases">
        <title>Chromosome-scale assembly of Riccia fluitans.</title>
        <authorList>
            <person name="Paukszto L."/>
            <person name="Sawicki J."/>
            <person name="Karawczyk K."/>
            <person name="Piernik-Szablinska J."/>
            <person name="Szczecinska M."/>
            <person name="Mazdziarz M."/>
        </authorList>
    </citation>
    <scope>NUCLEOTIDE SEQUENCE [LARGE SCALE GENOMIC DNA]</scope>
    <source>
        <strain evidence="2">Rf_01</strain>
        <tissue evidence="2">Aerial parts of the thallus</tissue>
    </source>
</reference>
<gene>
    <name evidence="2" type="ORF">R1flu_002447</name>
</gene>
<proteinExistence type="predicted"/>
<evidence type="ECO:0000313" key="2">
    <source>
        <dbReference type="EMBL" id="KAL2622242.1"/>
    </source>
</evidence>
<dbReference type="EMBL" id="JBHFFA010000006">
    <property type="protein sequence ID" value="KAL2622242.1"/>
    <property type="molecule type" value="Genomic_DNA"/>
</dbReference>
<feature type="non-terminal residue" evidence="2">
    <location>
        <position position="1"/>
    </location>
</feature>
<organism evidence="2 3">
    <name type="scientific">Riccia fluitans</name>
    <dbReference type="NCBI Taxonomy" id="41844"/>
    <lineage>
        <taxon>Eukaryota</taxon>
        <taxon>Viridiplantae</taxon>
        <taxon>Streptophyta</taxon>
        <taxon>Embryophyta</taxon>
        <taxon>Marchantiophyta</taxon>
        <taxon>Marchantiopsida</taxon>
        <taxon>Marchantiidae</taxon>
        <taxon>Marchantiales</taxon>
        <taxon>Ricciaceae</taxon>
        <taxon>Riccia</taxon>
    </lineage>
</organism>
<accession>A0ABD1Y653</accession>
<dbReference type="AlphaFoldDB" id="A0ABD1Y653"/>
<dbReference type="Proteomes" id="UP001605036">
    <property type="component" value="Unassembled WGS sequence"/>
</dbReference>
<evidence type="ECO:0000313" key="3">
    <source>
        <dbReference type="Proteomes" id="UP001605036"/>
    </source>
</evidence>